<name>A0A0L8GIF5_OCTBM</name>
<accession>A0A0L8GIF5</accession>
<dbReference type="EMBL" id="KQ421705">
    <property type="protein sequence ID" value="KOF76743.1"/>
    <property type="molecule type" value="Genomic_DNA"/>
</dbReference>
<feature type="non-terminal residue" evidence="1">
    <location>
        <position position="1"/>
    </location>
</feature>
<sequence length="106" mass="12598">CINEINTRISKANQSFDILHSIWKSSILSKSTEMLFYKSNIFSIVLHESDCWKTMKNIEKTLEFFQTKCLQKVMKVYWPNMISNSQLHTKANVKPIRETIEARRRK</sequence>
<reference evidence="1" key="1">
    <citation type="submission" date="2015-07" db="EMBL/GenBank/DDBJ databases">
        <title>MeaNS - Measles Nucleotide Surveillance Program.</title>
        <authorList>
            <person name="Tran T."/>
            <person name="Druce J."/>
        </authorList>
    </citation>
    <scope>NUCLEOTIDE SEQUENCE</scope>
    <source>
        <strain evidence="1">UCB-OBI-ISO-001</strain>
        <tissue evidence="1">Gonad</tissue>
    </source>
</reference>
<dbReference type="AlphaFoldDB" id="A0A0L8GIF5"/>
<proteinExistence type="predicted"/>
<evidence type="ECO:0000313" key="1">
    <source>
        <dbReference type="EMBL" id="KOF76743.1"/>
    </source>
</evidence>
<protein>
    <submittedName>
        <fullName evidence="1">Uncharacterized protein</fullName>
    </submittedName>
</protein>
<organism evidence="1">
    <name type="scientific">Octopus bimaculoides</name>
    <name type="common">California two-spotted octopus</name>
    <dbReference type="NCBI Taxonomy" id="37653"/>
    <lineage>
        <taxon>Eukaryota</taxon>
        <taxon>Metazoa</taxon>
        <taxon>Spiralia</taxon>
        <taxon>Lophotrochozoa</taxon>
        <taxon>Mollusca</taxon>
        <taxon>Cephalopoda</taxon>
        <taxon>Coleoidea</taxon>
        <taxon>Octopodiformes</taxon>
        <taxon>Octopoda</taxon>
        <taxon>Incirrata</taxon>
        <taxon>Octopodidae</taxon>
        <taxon>Octopus</taxon>
    </lineage>
</organism>
<gene>
    <name evidence="1" type="ORF">OCBIM_22032974mg</name>
</gene>